<feature type="transmembrane region" description="Helical" evidence="7">
    <location>
        <begin position="298"/>
        <end position="315"/>
    </location>
</feature>
<dbReference type="InterPro" id="IPR039421">
    <property type="entry name" value="Type_1_exporter"/>
</dbReference>
<evidence type="ECO:0000256" key="7">
    <source>
        <dbReference type="SAM" id="Phobius"/>
    </source>
</evidence>
<proteinExistence type="predicted"/>
<dbReference type="EMBL" id="BAAAVT010000003">
    <property type="protein sequence ID" value="GAA3054107.1"/>
    <property type="molecule type" value="Genomic_DNA"/>
</dbReference>
<dbReference type="Pfam" id="PF00005">
    <property type="entry name" value="ABC_tran"/>
    <property type="match status" value="1"/>
</dbReference>
<evidence type="ECO:0000256" key="3">
    <source>
        <dbReference type="ARBA" id="ARBA00022741"/>
    </source>
</evidence>
<evidence type="ECO:0000313" key="10">
    <source>
        <dbReference type="EMBL" id="GAA3054107.1"/>
    </source>
</evidence>
<sequence length="578" mass="60755">MKPLDPRLLRHARAARGFLVLAVALGLTQVLLVLAFAGLLAGVLTTVIAAVGVLPGDWVPEQLVVAEPPSGTALLVSVAPLLGGLAVVTLARAGVSWAMEAVAARAAARVKSQLRRQAAEALVHGCHDGGGSAGGGSAGPAQAVTVLGSGLDALDSYFSRYLPQLVLTVLAVPILLGVLATQDLTTAVIVALTMPLVPVFMVLVGWSTQSAQQQQRRRLDRLGTAYLDLVEGLATLKIFNRQHRQRQNLRRLTDQHRGATMRVLRVSFLSGFVLELAASLSVALVAVSVGVRLIDGELGLFVGLFVLLIVPEAYAPLRQVGAQYHAAADGIAAAEEIFTLLEAERRAEPVVDAEPVSGEGPPSAAALACRDVQVGRGETLRLDRVSLTAESGRITALAGPSGVGKSTLAAAVLGLVDHIGEITVRAVDGAERRPSRDDVAWTGQRHGLRAGTVGENIALGERGPDRDQAREILDMLGLDGLSLDHRLGVHGSGLSGGQAHRVAVARAVHRARVRRCPVLLLDEPTAALDEDAERRLIDLLRAEADAGRIVLVISHRPAVLEAADAVHRLTDARQEALR</sequence>
<feature type="transmembrane region" description="Helical" evidence="7">
    <location>
        <begin position="161"/>
        <end position="180"/>
    </location>
</feature>
<feature type="transmembrane region" description="Helical" evidence="7">
    <location>
        <begin position="186"/>
        <end position="208"/>
    </location>
</feature>
<keyword evidence="4" id="KW-0067">ATP-binding</keyword>
<evidence type="ECO:0000259" key="9">
    <source>
        <dbReference type="PROSITE" id="PS50929"/>
    </source>
</evidence>
<dbReference type="Gene3D" id="1.20.1560.10">
    <property type="entry name" value="ABC transporter type 1, transmembrane domain"/>
    <property type="match status" value="1"/>
</dbReference>
<dbReference type="InterPro" id="IPR014216">
    <property type="entry name" value="ABC_transptr_CydD"/>
</dbReference>
<keyword evidence="11" id="KW-1185">Reference proteome</keyword>
<evidence type="ECO:0000256" key="2">
    <source>
        <dbReference type="ARBA" id="ARBA00022692"/>
    </source>
</evidence>
<evidence type="ECO:0000259" key="8">
    <source>
        <dbReference type="PROSITE" id="PS50893"/>
    </source>
</evidence>
<dbReference type="PANTHER" id="PTHR24221:SF590">
    <property type="entry name" value="COMPONENT LINKED WITH THE ASSEMBLY OF CYTOCHROME' TRANSPORT TRANSMEMBRANE ATP-BINDING PROTEIN ABC TRANSPORTER CYDD-RELATED"/>
    <property type="match status" value="1"/>
</dbReference>
<dbReference type="InterPro" id="IPR003593">
    <property type="entry name" value="AAA+_ATPase"/>
</dbReference>
<evidence type="ECO:0000313" key="11">
    <source>
        <dbReference type="Proteomes" id="UP001500236"/>
    </source>
</evidence>
<dbReference type="Gene3D" id="3.40.50.300">
    <property type="entry name" value="P-loop containing nucleotide triphosphate hydrolases"/>
    <property type="match status" value="1"/>
</dbReference>
<evidence type="ECO:0008006" key="12">
    <source>
        <dbReference type="Google" id="ProtNLM"/>
    </source>
</evidence>
<evidence type="ECO:0000256" key="1">
    <source>
        <dbReference type="ARBA" id="ARBA00004651"/>
    </source>
</evidence>
<comment type="caution">
    <text evidence="10">The sequence shown here is derived from an EMBL/GenBank/DDBJ whole genome shotgun (WGS) entry which is preliminary data.</text>
</comment>
<gene>
    <name evidence="10" type="ORF">GCM10010529_05130</name>
</gene>
<dbReference type="SMART" id="SM00382">
    <property type="entry name" value="AAA"/>
    <property type="match status" value="1"/>
</dbReference>
<feature type="domain" description="ABC transporter" evidence="8">
    <location>
        <begin position="367"/>
        <end position="577"/>
    </location>
</feature>
<reference evidence="11" key="1">
    <citation type="journal article" date="2019" name="Int. J. Syst. Evol. Microbiol.">
        <title>The Global Catalogue of Microorganisms (GCM) 10K type strain sequencing project: providing services to taxonomists for standard genome sequencing and annotation.</title>
        <authorList>
            <consortium name="The Broad Institute Genomics Platform"/>
            <consortium name="The Broad Institute Genome Sequencing Center for Infectious Disease"/>
            <person name="Wu L."/>
            <person name="Ma J."/>
        </authorList>
    </citation>
    <scope>NUCLEOTIDE SEQUENCE [LARGE SCALE GENOMIC DNA]</scope>
    <source>
        <strain evidence="11">JCM 14309</strain>
    </source>
</reference>
<evidence type="ECO:0000256" key="4">
    <source>
        <dbReference type="ARBA" id="ARBA00022840"/>
    </source>
</evidence>
<keyword evidence="5 7" id="KW-1133">Transmembrane helix</keyword>
<evidence type="ECO:0000256" key="6">
    <source>
        <dbReference type="ARBA" id="ARBA00023136"/>
    </source>
</evidence>
<dbReference type="InterPro" id="IPR027417">
    <property type="entry name" value="P-loop_NTPase"/>
</dbReference>
<dbReference type="InterPro" id="IPR003439">
    <property type="entry name" value="ABC_transporter-like_ATP-bd"/>
</dbReference>
<feature type="domain" description="ABC transmembrane type-1" evidence="9">
    <location>
        <begin position="20"/>
        <end position="329"/>
    </location>
</feature>
<feature type="transmembrane region" description="Helical" evidence="7">
    <location>
        <begin position="73"/>
        <end position="95"/>
    </location>
</feature>
<dbReference type="Pfam" id="PF00664">
    <property type="entry name" value="ABC_membrane"/>
    <property type="match status" value="1"/>
</dbReference>
<dbReference type="PROSITE" id="PS50893">
    <property type="entry name" value="ABC_TRANSPORTER_2"/>
    <property type="match status" value="1"/>
</dbReference>
<dbReference type="SUPFAM" id="SSF90123">
    <property type="entry name" value="ABC transporter transmembrane region"/>
    <property type="match status" value="1"/>
</dbReference>
<dbReference type="InterPro" id="IPR036640">
    <property type="entry name" value="ABC1_TM_sf"/>
</dbReference>
<keyword evidence="3" id="KW-0547">Nucleotide-binding</keyword>
<dbReference type="RefSeq" id="WP_344685193.1">
    <property type="nucleotide sequence ID" value="NZ_BAAAVT010000003.1"/>
</dbReference>
<comment type="subcellular location">
    <subcellularLocation>
        <location evidence="1">Cell membrane</location>
        <topology evidence="1">Multi-pass membrane protein</topology>
    </subcellularLocation>
</comment>
<accession>A0ABP6LS05</accession>
<dbReference type="PROSITE" id="PS50929">
    <property type="entry name" value="ABC_TM1F"/>
    <property type="match status" value="1"/>
</dbReference>
<dbReference type="Proteomes" id="UP001500236">
    <property type="component" value="Unassembled WGS sequence"/>
</dbReference>
<feature type="transmembrane region" description="Helical" evidence="7">
    <location>
        <begin position="20"/>
        <end position="53"/>
    </location>
</feature>
<name>A0ABP6LS05_9MICC</name>
<keyword evidence="6 7" id="KW-0472">Membrane</keyword>
<evidence type="ECO:0000256" key="5">
    <source>
        <dbReference type="ARBA" id="ARBA00022989"/>
    </source>
</evidence>
<keyword evidence="2 7" id="KW-0812">Transmembrane</keyword>
<dbReference type="SUPFAM" id="SSF52540">
    <property type="entry name" value="P-loop containing nucleoside triphosphate hydrolases"/>
    <property type="match status" value="1"/>
</dbReference>
<protein>
    <recommendedName>
        <fullName evidence="12">Thiol reductant ABC exporter subunit CydD</fullName>
    </recommendedName>
</protein>
<organism evidence="10 11">
    <name type="scientific">Nesterenkonia aethiopica</name>
    <dbReference type="NCBI Taxonomy" id="269144"/>
    <lineage>
        <taxon>Bacteria</taxon>
        <taxon>Bacillati</taxon>
        <taxon>Actinomycetota</taxon>
        <taxon>Actinomycetes</taxon>
        <taxon>Micrococcales</taxon>
        <taxon>Micrococcaceae</taxon>
        <taxon>Nesterenkonia</taxon>
    </lineage>
</organism>
<dbReference type="PANTHER" id="PTHR24221">
    <property type="entry name" value="ATP-BINDING CASSETTE SUB-FAMILY B"/>
    <property type="match status" value="1"/>
</dbReference>
<feature type="transmembrane region" description="Helical" evidence="7">
    <location>
        <begin position="266"/>
        <end position="286"/>
    </location>
</feature>
<dbReference type="InterPro" id="IPR011527">
    <property type="entry name" value="ABC1_TM_dom"/>
</dbReference>
<dbReference type="NCBIfam" id="TIGR02857">
    <property type="entry name" value="CydD"/>
    <property type="match status" value="1"/>
</dbReference>
<dbReference type="CDD" id="cd18584">
    <property type="entry name" value="ABC_6TM_AarD_CydD"/>
    <property type="match status" value="1"/>
</dbReference>